<dbReference type="WBParaSite" id="L893_g11222.t1">
    <property type="protein sequence ID" value="L893_g11222.t1"/>
    <property type="gene ID" value="L893_g11222"/>
</dbReference>
<keyword evidence="1" id="KW-1133">Transmembrane helix</keyword>
<evidence type="ECO:0000313" key="2">
    <source>
        <dbReference type="Proteomes" id="UP000095287"/>
    </source>
</evidence>
<sequence length="208" mass="23367">MLLPDACGLIEEVAFCRDKNVCDRICSGSPCSQLEPDHFYNLLVLAKRYGRANISRPFYELRNIYGSGCRYRTLPSETFDLVKGYSAKSVRKYFASPNCQGSCTFGCFLAEPDDWELNQLAHKGISEVKLFECAAIPDWLLISASIALITLFFGIFIFIVFFVCSPRKTDNIFAVMDGPKEDEIPRMEIPMVVVEPPPDSSGIEDFEG</sequence>
<name>A0A1I7XZX6_9BILA</name>
<organism evidence="2 3">
    <name type="scientific">Steinernema glaseri</name>
    <dbReference type="NCBI Taxonomy" id="37863"/>
    <lineage>
        <taxon>Eukaryota</taxon>
        <taxon>Metazoa</taxon>
        <taxon>Ecdysozoa</taxon>
        <taxon>Nematoda</taxon>
        <taxon>Chromadorea</taxon>
        <taxon>Rhabditida</taxon>
        <taxon>Tylenchina</taxon>
        <taxon>Panagrolaimomorpha</taxon>
        <taxon>Strongyloidoidea</taxon>
        <taxon>Steinernematidae</taxon>
        <taxon>Steinernema</taxon>
    </lineage>
</organism>
<feature type="transmembrane region" description="Helical" evidence="1">
    <location>
        <begin position="139"/>
        <end position="163"/>
    </location>
</feature>
<dbReference type="Proteomes" id="UP000095287">
    <property type="component" value="Unplaced"/>
</dbReference>
<evidence type="ECO:0000313" key="3">
    <source>
        <dbReference type="WBParaSite" id="L893_g11222.t1"/>
    </source>
</evidence>
<proteinExistence type="predicted"/>
<protein>
    <submittedName>
        <fullName evidence="3">Uncharacterized protein</fullName>
    </submittedName>
</protein>
<evidence type="ECO:0000256" key="1">
    <source>
        <dbReference type="SAM" id="Phobius"/>
    </source>
</evidence>
<reference evidence="3" key="1">
    <citation type="submission" date="2016-11" db="UniProtKB">
        <authorList>
            <consortium name="WormBaseParasite"/>
        </authorList>
    </citation>
    <scope>IDENTIFICATION</scope>
</reference>
<keyword evidence="1" id="KW-0812">Transmembrane</keyword>
<dbReference type="AlphaFoldDB" id="A0A1I7XZX6"/>
<keyword evidence="1" id="KW-0472">Membrane</keyword>
<accession>A0A1I7XZX6</accession>
<keyword evidence="2" id="KW-1185">Reference proteome</keyword>